<evidence type="ECO:0000259" key="1">
    <source>
        <dbReference type="Pfam" id="PF23549"/>
    </source>
</evidence>
<protein>
    <recommendedName>
        <fullName evidence="1">GRF-like zinc ribbon domain-containing protein</fullName>
    </recommendedName>
</protein>
<keyword evidence="3" id="KW-1185">Reference proteome</keyword>
<dbReference type="VEuPathDB" id="FungiDB:PCH_Pc22g03800"/>
<reference evidence="2 3" key="1">
    <citation type="journal article" date="2008" name="Nat. Biotechnol.">
        <title>Genome sequencing and analysis of the filamentous fungus Penicillium chrysogenum.</title>
        <authorList>
            <person name="van den Berg M.A."/>
            <person name="Albang R."/>
            <person name="Albermann K."/>
            <person name="Badger J.H."/>
            <person name="Daran J.-M."/>
            <person name="Driessen A.J.M."/>
            <person name="Garcia-Estrada C."/>
            <person name="Fedorova N.D."/>
            <person name="Harris D.M."/>
            <person name="Heijne W.H.M."/>
            <person name="Joardar V.S."/>
            <person name="Kiel J.A.K.W."/>
            <person name="Kovalchuk A."/>
            <person name="Martin J.F."/>
            <person name="Nierman W.C."/>
            <person name="Nijland J.G."/>
            <person name="Pronk J.T."/>
            <person name="Roubos J.A."/>
            <person name="van der Klei I.J."/>
            <person name="van Peij N.N.M.E."/>
            <person name="Veenhuis M."/>
            <person name="von Doehren H."/>
            <person name="Wagner C."/>
            <person name="Wortman J.R."/>
            <person name="Bovenberg R.A.L."/>
        </authorList>
    </citation>
    <scope>NUCLEOTIDE SEQUENCE [LARGE SCALE GENOMIC DNA]</scope>
    <source>
        <strain evidence="3">ATCC 28089 / DSM 1075 / NRRL 1951 / Wisconsin 54-1255</strain>
    </source>
</reference>
<dbReference type="EMBL" id="AM920437">
    <property type="protein sequence ID" value="CAP97668.1"/>
    <property type="molecule type" value="Genomic_DNA"/>
</dbReference>
<dbReference type="eggNOG" id="ENOG502SYG5">
    <property type="taxonomic scope" value="Eukaryota"/>
</dbReference>
<dbReference type="Pfam" id="PF23549">
    <property type="entry name" value="Zn_ribbon_GRF_2"/>
    <property type="match status" value="1"/>
</dbReference>
<name>B6HS67_PENRW</name>
<dbReference type="HOGENOM" id="CLU_1540571_0_0_1"/>
<dbReference type="InterPro" id="IPR056444">
    <property type="entry name" value="Zn_ribbon_GRF_2"/>
</dbReference>
<evidence type="ECO:0000313" key="2">
    <source>
        <dbReference type="EMBL" id="CAP97668.1"/>
    </source>
</evidence>
<evidence type="ECO:0000313" key="3">
    <source>
        <dbReference type="Proteomes" id="UP000000724"/>
    </source>
</evidence>
<proteinExistence type="predicted"/>
<dbReference type="Proteomes" id="UP000000724">
    <property type="component" value="Contig Pc00c22"/>
</dbReference>
<organism evidence="2 3">
    <name type="scientific">Penicillium rubens (strain ATCC 28089 / DSM 1075 / NRRL 1951 / Wisconsin 54-1255)</name>
    <name type="common">Penicillium chrysogenum</name>
    <dbReference type="NCBI Taxonomy" id="500485"/>
    <lineage>
        <taxon>Eukaryota</taxon>
        <taxon>Fungi</taxon>
        <taxon>Dikarya</taxon>
        <taxon>Ascomycota</taxon>
        <taxon>Pezizomycotina</taxon>
        <taxon>Eurotiomycetes</taxon>
        <taxon>Eurotiomycetidae</taxon>
        <taxon>Eurotiales</taxon>
        <taxon>Aspergillaceae</taxon>
        <taxon>Penicillium</taxon>
        <taxon>Penicillium chrysogenum species complex</taxon>
    </lineage>
</organism>
<dbReference type="AlphaFoldDB" id="B6HS67"/>
<accession>B6HS67</accession>
<sequence>MAPRIWCGWLLQHSHSLSCQRGLRHKQSLSAWNESEATSKPATVRTKPITTAAMTITTLEPPRCPTCYEHGIRQIVNGNNPNGNAGRPYYICDLCDRFICFDDQRGISPANPRCRCGRYTRRQIAGTEKEVPHGIHYVCARGWCSFYSEEVDQDGVQRRVPARLVGTCSGYSYI</sequence>
<dbReference type="OrthoDB" id="4274840at2759"/>
<dbReference type="OMA" id="APRIWCG"/>
<feature type="domain" description="GRF-like zinc ribbon" evidence="1">
    <location>
        <begin position="61"/>
        <end position="105"/>
    </location>
</feature>
<gene>
    <name evidence="2" type="ORF">Pc22g03800</name>
    <name evidence="2" type="ORF">PCH_Pc22g03800</name>
</gene>